<evidence type="ECO:0000313" key="1">
    <source>
        <dbReference type="EMBL" id="MDP9765225.1"/>
    </source>
</evidence>
<organism evidence="1 2">
    <name type="scientific">Deinococcus enclensis</name>
    <dbReference type="NCBI Taxonomy" id="1049582"/>
    <lineage>
        <taxon>Bacteria</taxon>
        <taxon>Thermotogati</taxon>
        <taxon>Deinococcota</taxon>
        <taxon>Deinococci</taxon>
        <taxon>Deinococcales</taxon>
        <taxon>Deinococcaceae</taxon>
        <taxon>Deinococcus</taxon>
    </lineage>
</organism>
<gene>
    <name evidence="1" type="ORF">QO006_002673</name>
</gene>
<sequence>MPWPPALTCPAPVHAPLPTPDPDAELVQALERHGVPVVAGRAAALRSWGLSWTDPESSPSQAPTWDDALLAAHDHAQDRTRTTGVRTFGHAALGLDLGHWTSRTDTPEAAVAAWAAHLQALEDRAAYLRRHNEPWGGGCSLFAEPVQEASVDDAREVLSLMGVLDTLSGLVQRDATVCLLADHADLMICDLYGQMVLRARGETRVLPGPGYALLTGTPVGLDTLLRTPDAEWDGRGNEGRARTWQVMRGHWPEWSVPGWWVAAPCAHCDALVLHPGDPYGPFLRCAAPPAGWASLSSPFPRSPE</sequence>
<reference evidence="1 2" key="1">
    <citation type="submission" date="2023-07" db="EMBL/GenBank/DDBJ databases">
        <title>Genomic Encyclopedia of Type Strains, Phase IV (KMG-IV): sequencing the most valuable type-strain genomes for metagenomic binning, comparative biology and taxonomic classification.</title>
        <authorList>
            <person name="Goeker M."/>
        </authorList>
    </citation>
    <scope>NUCLEOTIDE SEQUENCE [LARGE SCALE GENOMIC DNA]</scope>
    <source>
        <strain evidence="1 2">NIO-1023</strain>
    </source>
</reference>
<accession>A0ABT9MF55</accession>
<dbReference type="RefSeq" id="WP_307466930.1">
    <property type="nucleotide sequence ID" value="NZ_JAURUR010000009.1"/>
</dbReference>
<dbReference type="Proteomes" id="UP001232163">
    <property type="component" value="Unassembled WGS sequence"/>
</dbReference>
<comment type="caution">
    <text evidence="1">The sequence shown here is derived from an EMBL/GenBank/DDBJ whole genome shotgun (WGS) entry which is preliminary data.</text>
</comment>
<dbReference type="EMBL" id="JAURUR010000009">
    <property type="protein sequence ID" value="MDP9765225.1"/>
    <property type="molecule type" value="Genomic_DNA"/>
</dbReference>
<keyword evidence="2" id="KW-1185">Reference proteome</keyword>
<name>A0ABT9MF55_9DEIO</name>
<proteinExistence type="predicted"/>
<evidence type="ECO:0000313" key="2">
    <source>
        <dbReference type="Proteomes" id="UP001232163"/>
    </source>
</evidence>
<protein>
    <submittedName>
        <fullName evidence="1">Uncharacterized protein</fullName>
    </submittedName>
</protein>